<reference evidence="1" key="2">
    <citation type="journal article" date="2015" name="Data Brief">
        <title>Shoot transcriptome of the giant reed, Arundo donax.</title>
        <authorList>
            <person name="Barrero R.A."/>
            <person name="Guerrero F.D."/>
            <person name="Moolhuijzen P."/>
            <person name="Goolsby J.A."/>
            <person name="Tidwell J."/>
            <person name="Bellgard S.E."/>
            <person name="Bellgard M.I."/>
        </authorList>
    </citation>
    <scope>NUCLEOTIDE SEQUENCE</scope>
    <source>
        <tissue evidence="1">Shoot tissue taken approximately 20 cm above the soil surface</tissue>
    </source>
</reference>
<evidence type="ECO:0000313" key="1">
    <source>
        <dbReference type="EMBL" id="JAD99992.1"/>
    </source>
</evidence>
<reference evidence="1" key="1">
    <citation type="submission" date="2014-09" db="EMBL/GenBank/DDBJ databases">
        <authorList>
            <person name="Magalhaes I.L.F."/>
            <person name="Oliveira U."/>
            <person name="Santos F.R."/>
            <person name="Vidigal T.H.D.A."/>
            <person name="Brescovit A.D."/>
            <person name="Santos A.J."/>
        </authorList>
    </citation>
    <scope>NUCLEOTIDE SEQUENCE</scope>
    <source>
        <tissue evidence="1">Shoot tissue taken approximately 20 cm above the soil surface</tissue>
    </source>
</reference>
<dbReference type="EMBL" id="GBRH01197903">
    <property type="protein sequence ID" value="JAD99992.1"/>
    <property type="molecule type" value="Transcribed_RNA"/>
</dbReference>
<protein>
    <submittedName>
        <fullName evidence="1">Uncharacterized protein</fullName>
    </submittedName>
</protein>
<accession>A0A0A9EVC0</accession>
<organism evidence="1">
    <name type="scientific">Arundo donax</name>
    <name type="common">Giant reed</name>
    <name type="synonym">Donax arundinaceus</name>
    <dbReference type="NCBI Taxonomy" id="35708"/>
    <lineage>
        <taxon>Eukaryota</taxon>
        <taxon>Viridiplantae</taxon>
        <taxon>Streptophyta</taxon>
        <taxon>Embryophyta</taxon>
        <taxon>Tracheophyta</taxon>
        <taxon>Spermatophyta</taxon>
        <taxon>Magnoliopsida</taxon>
        <taxon>Liliopsida</taxon>
        <taxon>Poales</taxon>
        <taxon>Poaceae</taxon>
        <taxon>PACMAD clade</taxon>
        <taxon>Arundinoideae</taxon>
        <taxon>Arundineae</taxon>
        <taxon>Arundo</taxon>
    </lineage>
</organism>
<sequence length="37" mass="4406">MFAFELSTLLLDYSNIIVNTWQIYFIICLLKITNSTY</sequence>
<proteinExistence type="predicted"/>
<dbReference type="AlphaFoldDB" id="A0A0A9EVC0"/>
<name>A0A0A9EVC0_ARUDO</name>